<dbReference type="Gene3D" id="1.20.1290.10">
    <property type="entry name" value="AhpD-like"/>
    <property type="match status" value="1"/>
</dbReference>
<organism evidence="2 3">
    <name type="scientific">Candidatus Parabacteroides intestinipullorum</name>
    <dbReference type="NCBI Taxonomy" id="2838723"/>
    <lineage>
        <taxon>Bacteria</taxon>
        <taxon>Pseudomonadati</taxon>
        <taxon>Bacteroidota</taxon>
        <taxon>Bacteroidia</taxon>
        <taxon>Bacteroidales</taxon>
        <taxon>Tannerellaceae</taxon>
        <taxon>Parabacteroides</taxon>
    </lineage>
</organism>
<name>A0A9D2BH38_9BACT</name>
<dbReference type="InterPro" id="IPR029032">
    <property type="entry name" value="AhpD-like"/>
</dbReference>
<accession>A0A9D2BH38</accession>
<gene>
    <name evidence="2" type="ORF">H9977_09590</name>
</gene>
<dbReference type="AlphaFoldDB" id="A0A9D2BH38"/>
<dbReference type="InterPro" id="IPR003779">
    <property type="entry name" value="CMD-like"/>
</dbReference>
<dbReference type="PANTHER" id="PTHR33570:SF2">
    <property type="entry name" value="CARBOXYMUCONOLACTONE DECARBOXYLASE-LIKE DOMAIN-CONTAINING PROTEIN"/>
    <property type="match status" value="1"/>
</dbReference>
<reference evidence="2" key="2">
    <citation type="submission" date="2021-04" db="EMBL/GenBank/DDBJ databases">
        <authorList>
            <person name="Gilroy R."/>
        </authorList>
    </citation>
    <scope>NUCLEOTIDE SEQUENCE</scope>
    <source>
        <strain evidence="2">ChiGjej6B6-14162</strain>
    </source>
</reference>
<reference evidence="2" key="1">
    <citation type="journal article" date="2021" name="PeerJ">
        <title>Extensive microbial diversity within the chicken gut microbiome revealed by metagenomics and culture.</title>
        <authorList>
            <person name="Gilroy R."/>
            <person name="Ravi A."/>
            <person name="Getino M."/>
            <person name="Pursley I."/>
            <person name="Horton D.L."/>
            <person name="Alikhan N.F."/>
            <person name="Baker D."/>
            <person name="Gharbi K."/>
            <person name="Hall N."/>
            <person name="Watson M."/>
            <person name="Adriaenssens E.M."/>
            <person name="Foster-Nyarko E."/>
            <person name="Jarju S."/>
            <person name="Secka A."/>
            <person name="Antonio M."/>
            <person name="Oren A."/>
            <person name="Chaudhuri R.R."/>
            <person name="La Ragione R."/>
            <person name="Hildebrand F."/>
            <person name="Pallen M.J."/>
        </authorList>
    </citation>
    <scope>NUCLEOTIDE SEQUENCE</scope>
    <source>
        <strain evidence="2">ChiGjej6B6-14162</strain>
    </source>
</reference>
<evidence type="ECO:0000259" key="1">
    <source>
        <dbReference type="Pfam" id="PF02627"/>
    </source>
</evidence>
<protein>
    <submittedName>
        <fullName evidence="2">Carboxymuconolactone decarboxylase family protein</fullName>
    </submittedName>
</protein>
<dbReference type="EMBL" id="DXEL01000066">
    <property type="protein sequence ID" value="HIX75267.1"/>
    <property type="molecule type" value="Genomic_DNA"/>
</dbReference>
<sequence>MVLKHLTERQAHIALISIHTAITTTDVEGLKKVLADALDFGMTINEINEEIVHLYCYVGFAPACRATTVFMNLVNERRSKGIHDEQGREASPLDESESKYARGERLQMFCAGMTAEQLRSGFFGFNPLLDFCLKEHLFADLFARDLLSYVEREITTVSALAAIKEPMVESHYGGALNVGVTEGQLREILRLIGQGVSAEAAEVGSQRLEHTLNIRNQKQ</sequence>
<dbReference type="SUPFAM" id="SSF69118">
    <property type="entry name" value="AhpD-like"/>
    <property type="match status" value="1"/>
</dbReference>
<comment type="caution">
    <text evidence="2">The sequence shown here is derived from an EMBL/GenBank/DDBJ whole genome shotgun (WGS) entry which is preliminary data.</text>
</comment>
<dbReference type="InterPro" id="IPR052512">
    <property type="entry name" value="4CMD/NDH-1_regulator"/>
</dbReference>
<dbReference type="Pfam" id="PF02627">
    <property type="entry name" value="CMD"/>
    <property type="match status" value="1"/>
</dbReference>
<evidence type="ECO:0000313" key="2">
    <source>
        <dbReference type="EMBL" id="HIX75267.1"/>
    </source>
</evidence>
<dbReference type="Proteomes" id="UP000886740">
    <property type="component" value="Unassembled WGS sequence"/>
</dbReference>
<dbReference type="GO" id="GO:0051920">
    <property type="term" value="F:peroxiredoxin activity"/>
    <property type="evidence" value="ECO:0007669"/>
    <property type="project" value="InterPro"/>
</dbReference>
<dbReference type="PANTHER" id="PTHR33570">
    <property type="entry name" value="4-CARBOXYMUCONOLACTONE DECARBOXYLASE FAMILY PROTEIN"/>
    <property type="match status" value="1"/>
</dbReference>
<evidence type="ECO:0000313" key="3">
    <source>
        <dbReference type="Proteomes" id="UP000886740"/>
    </source>
</evidence>
<proteinExistence type="predicted"/>
<feature type="domain" description="Carboxymuconolactone decarboxylase-like" evidence="1">
    <location>
        <begin position="135"/>
        <end position="190"/>
    </location>
</feature>